<dbReference type="GO" id="GO:0004729">
    <property type="term" value="F:oxygen-dependent protoporphyrinogen oxidase activity"/>
    <property type="evidence" value="ECO:0007669"/>
    <property type="project" value="TreeGrafter"/>
</dbReference>
<dbReference type="EMBL" id="AZGY01000010">
    <property type="protein sequence ID" value="KZZ94772.1"/>
    <property type="molecule type" value="Genomic_DNA"/>
</dbReference>
<dbReference type="SUPFAM" id="SSF54373">
    <property type="entry name" value="FAD-linked reductases, C-terminal domain"/>
    <property type="match status" value="1"/>
</dbReference>
<keyword evidence="3" id="KW-1185">Reference proteome</keyword>
<feature type="region of interest" description="Disordered" evidence="1">
    <location>
        <begin position="187"/>
        <end position="207"/>
    </location>
</feature>
<organism evidence="2 3">
    <name type="scientific">Moelleriella libera RCEF 2490</name>
    <dbReference type="NCBI Taxonomy" id="1081109"/>
    <lineage>
        <taxon>Eukaryota</taxon>
        <taxon>Fungi</taxon>
        <taxon>Dikarya</taxon>
        <taxon>Ascomycota</taxon>
        <taxon>Pezizomycotina</taxon>
        <taxon>Sordariomycetes</taxon>
        <taxon>Hypocreomycetidae</taxon>
        <taxon>Hypocreales</taxon>
        <taxon>Clavicipitaceae</taxon>
        <taxon>Moelleriella</taxon>
    </lineage>
</organism>
<proteinExistence type="predicted"/>
<dbReference type="Proteomes" id="UP000078544">
    <property type="component" value="Unassembled WGS sequence"/>
</dbReference>
<reference evidence="2 3" key="1">
    <citation type="journal article" date="2016" name="Genome Biol. Evol.">
        <title>Divergent and convergent evolution of fungal pathogenicity.</title>
        <authorList>
            <person name="Shang Y."/>
            <person name="Xiao G."/>
            <person name="Zheng P."/>
            <person name="Cen K."/>
            <person name="Zhan S."/>
            <person name="Wang C."/>
        </authorList>
    </citation>
    <scope>NUCLEOTIDE SEQUENCE [LARGE SCALE GENOMIC DNA]</scope>
    <source>
        <strain evidence="2 3">RCEF 2490</strain>
    </source>
</reference>
<dbReference type="SUPFAM" id="SSF51905">
    <property type="entry name" value="FAD/NAD(P)-binding domain"/>
    <property type="match status" value="1"/>
</dbReference>
<dbReference type="InterPro" id="IPR050464">
    <property type="entry name" value="Zeta_carotene_desat/Oxidored"/>
</dbReference>
<dbReference type="OrthoDB" id="438553at2759"/>
<dbReference type="Gene3D" id="3.50.50.60">
    <property type="entry name" value="FAD/NAD(P)-binding domain"/>
    <property type="match status" value="1"/>
</dbReference>
<sequence length="454" mass="49238">MPPHASLLDCAREPLFLSTLWAALGFAVRRLRPAAPPAEDLSISDWLYRLSGSRALGENLASAMVHGIYGGDIDKLSARSVLDRAYWAYYLAPSAGGNKNNNNNVRQMPARELALMRELSQDELIRSLALRARGALLHFDRDGMESLPRALEHALRSTPNVDIVTGRPVDELRYDAATDKVEVCAGQKTKENNQGQGQGQGSSPSSYDRVIATITSEALARITADKLPSLADTRSVSVMTVNMWYPRQGLKPRGFGYLIPRSVPREQNPERALGVFFDSDIGARTSVDEPHGTKLFVLMGGHYYESGASPPPPSEAVAVEQAKSLLERHLGIPASTPCFALARLARDCIPQHHVGHHDRMVQADQELRDAFAGRLAVAGGSYTKIGAMAALRAGYDIAKQTVSGSSSSNGGGGGGSEGDDGWRTTGLEQFEFAGDIVDVPVREITVRRPSRRRR</sequence>
<evidence type="ECO:0000313" key="2">
    <source>
        <dbReference type="EMBL" id="KZZ94772.1"/>
    </source>
</evidence>
<dbReference type="STRING" id="1081109.A0A162IIK7"/>
<accession>A0A162IIK7</accession>
<name>A0A162IIK7_9HYPO</name>
<gene>
    <name evidence="2" type="ORF">AAL_04883</name>
</gene>
<dbReference type="PANTHER" id="PTHR42923">
    <property type="entry name" value="PROTOPORPHYRINOGEN OXIDASE"/>
    <property type="match status" value="1"/>
</dbReference>
<evidence type="ECO:0000313" key="3">
    <source>
        <dbReference type="Proteomes" id="UP000078544"/>
    </source>
</evidence>
<dbReference type="GO" id="GO:0005743">
    <property type="term" value="C:mitochondrial inner membrane"/>
    <property type="evidence" value="ECO:0007669"/>
    <property type="project" value="TreeGrafter"/>
</dbReference>
<dbReference type="InterPro" id="IPR036188">
    <property type="entry name" value="FAD/NAD-bd_sf"/>
</dbReference>
<evidence type="ECO:0000256" key="1">
    <source>
        <dbReference type="SAM" id="MobiDB-lite"/>
    </source>
</evidence>
<protein>
    <submittedName>
        <fullName evidence="2">Protoporphyrinogen oxidase</fullName>
    </submittedName>
</protein>
<feature type="region of interest" description="Disordered" evidence="1">
    <location>
        <begin position="401"/>
        <end position="424"/>
    </location>
</feature>
<dbReference type="AlphaFoldDB" id="A0A162IIK7"/>
<comment type="caution">
    <text evidence="2">The sequence shown here is derived from an EMBL/GenBank/DDBJ whole genome shotgun (WGS) entry which is preliminary data.</text>
</comment>
<dbReference type="PANTHER" id="PTHR42923:SF3">
    <property type="entry name" value="PROTOPORPHYRINOGEN OXIDASE"/>
    <property type="match status" value="1"/>
</dbReference>